<sequence>MLGGSWRAVGRGYGRDSEATQAWFAVEVGARAEVALSRHVALHVEADVLVPFTRPTLEIRDRSEILHATTPALGALLSAGPLLRF</sequence>
<dbReference type="Proteomes" id="UP000064967">
    <property type="component" value="Chromosome"/>
</dbReference>
<reference evidence="1 2" key="1">
    <citation type="submission" date="2015-08" db="EMBL/GenBank/DDBJ databases">
        <authorList>
            <person name="Babu N.S."/>
            <person name="Beckwith C.J."/>
            <person name="Beseler K.G."/>
            <person name="Brison A."/>
            <person name="Carone J.V."/>
            <person name="Caskin T.P."/>
            <person name="Diamond M."/>
            <person name="Durham M.E."/>
            <person name="Foxe J.M."/>
            <person name="Go M."/>
            <person name="Henderson B.A."/>
            <person name="Jones I.B."/>
            <person name="McGettigan J.A."/>
            <person name="Micheletti S.J."/>
            <person name="Nasrallah M.E."/>
            <person name="Ortiz D."/>
            <person name="Piller C.R."/>
            <person name="Privatt S.R."/>
            <person name="Schneider S.L."/>
            <person name="Sharp S."/>
            <person name="Smith T.C."/>
            <person name="Stanton J.D."/>
            <person name="Ullery H.E."/>
            <person name="Wilson R.J."/>
            <person name="Serrano M.G."/>
            <person name="Buck G."/>
            <person name="Lee V."/>
            <person name="Wang Y."/>
            <person name="Carvalho R."/>
            <person name="Voegtly L."/>
            <person name="Shi R."/>
            <person name="Duckworth R."/>
            <person name="Johnson A."/>
            <person name="Loviza R."/>
            <person name="Walstead R."/>
            <person name="Shah Z."/>
            <person name="Kiflezghi M."/>
            <person name="Wade K."/>
            <person name="Ball S.L."/>
            <person name="Bradley K.W."/>
            <person name="Asai D.J."/>
            <person name="Bowman C.A."/>
            <person name="Russell D.A."/>
            <person name="Pope W.H."/>
            <person name="Jacobs-Sera D."/>
            <person name="Hendrix R.W."/>
            <person name="Hatfull G.F."/>
        </authorList>
    </citation>
    <scope>NUCLEOTIDE SEQUENCE [LARGE SCALE GENOMIC DNA]</scope>
    <source>
        <strain evidence="1 2">DSM 27648</strain>
    </source>
</reference>
<accession>A0A0K1Q2L0</accession>
<protein>
    <submittedName>
        <fullName evidence="1">Uncharacterized protein</fullName>
    </submittedName>
</protein>
<organism evidence="1 2">
    <name type="scientific">Labilithrix luteola</name>
    <dbReference type="NCBI Taxonomy" id="1391654"/>
    <lineage>
        <taxon>Bacteria</taxon>
        <taxon>Pseudomonadati</taxon>
        <taxon>Myxococcota</taxon>
        <taxon>Polyangia</taxon>
        <taxon>Polyangiales</taxon>
        <taxon>Labilitrichaceae</taxon>
        <taxon>Labilithrix</taxon>
    </lineage>
</organism>
<gene>
    <name evidence="1" type="ORF">AKJ09_06714</name>
</gene>
<dbReference type="AlphaFoldDB" id="A0A0K1Q2L0"/>
<proteinExistence type="predicted"/>
<dbReference type="STRING" id="1391654.AKJ09_06714"/>
<name>A0A0K1Q2L0_9BACT</name>
<dbReference type="EMBL" id="CP012333">
    <property type="protein sequence ID" value="AKV00051.1"/>
    <property type="molecule type" value="Genomic_DNA"/>
</dbReference>
<dbReference type="KEGG" id="llu:AKJ09_06714"/>
<keyword evidence="2" id="KW-1185">Reference proteome</keyword>
<evidence type="ECO:0000313" key="1">
    <source>
        <dbReference type="EMBL" id="AKV00051.1"/>
    </source>
</evidence>
<evidence type="ECO:0000313" key="2">
    <source>
        <dbReference type="Proteomes" id="UP000064967"/>
    </source>
</evidence>